<keyword evidence="2" id="KW-0472">Membrane</keyword>
<dbReference type="CDD" id="cd16428">
    <property type="entry name" value="TcpC_C"/>
    <property type="match status" value="1"/>
</dbReference>
<dbReference type="RefSeq" id="WP_204044546.1">
    <property type="nucleotide sequence ID" value="NZ_BOOA01000066.1"/>
</dbReference>
<evidence type="ECO:0000256" key="2">
    <source>
        <dbReference type="SAM" id="Phobius"/>
    </source>
</evidence>
<keyword evidence="4" id="KW-1185">Reference proteome</keyword>
<keyword evidence="2" id="KW-0812">Transmembrane</keyword>
<dbReference type="InterPro" id="IPR035628">
    <property type="entry name" value="TcpC_C"/>
</dbReference>
<evidence type="ECO:0000313" key="3">
    <source>
        <dbReference type="EMBL" id="GIH27904.1"/>
    </source>
</evidence>
<dbReference type="Proteomes" id="UP000640052">
    <property type="component" value="Unassembled WGS sequence"/>
</dbReference>
<dbReference type="Pfam" id="PF12642">
    <property type="entry name" value="TpcC"/>
    <property type="match status" value="1"/>
</dbReference>
<comment type="caution">
    <text evidence="3">The sequence shown here is derived from an EMBL/GenBank/DDBJ whole genome shotgun (WGS) entry which is preliminary data.</text>
</comment>
<dbReference type="AlphaFoldDB" id="A0A919UNG9"/>
<accession>A0A919UNG9</accession>
<protein>
    <recommendedName>
        <fullName evidence="5">Conjugal transfer protein</fullName>
    </recommendedName>
</protein>
<evidence type="ECO:0008006" key="5">
    <source>
        <dbReference type="Google" id="ProtNLM"/>
    </source>
</evidence>
<feature type="region of interest" description="Disordered" evidence="1">
    <location>
        <begin position="1"/>
        <end position="27"/>
    </location>
</feature>
<feature type="transmembrane region" description="Helical" evidence="2">
    <location>
        <begin position="42"/>
        <end position="63"/>
    </location>
</feature>
<sequence length="332" mass="35223">MARRSTVQQDPRIAGDPESYPLPDLDSAPVRRRGWSGGGGRWLVWVGRAVLWALIVVIVVNGVRAPFERFTQGQNAAAPTAPADSGYPVQEAAGFASQFAAVYLNFDATNPDQRDERLTAFLAQGVERRFGWNGYGRMSAGAIQFQSIDVADDNENAIVVVSFQSGSKRWLLSVPVYHSGDRFVVSGRPALLPAPAVADLPAIADPDRDNGLEDQLRPTLEGFFKAYASGNSAELRLYATDGATIDGLGGSFTLAQLTDVIVPVGGESSRTVTAVVVWAVPAGAAAVQPTTDPAADPAAQPAGLEQAYQLSMERQGEKWLVGRIQGAGRSVG</sequence>
<keyword evidence="2" id="KW-1133">Transmembrane helix</keyword>
<dbReference type="InterPro" id="IPR024735">
    <property type="entry name" value="TcpC"/>
</dbReference>
<evidence type="ECO:0000256" key="1">
    <source>
        <dbReference type="SAM" id="MobiDB-lite"/>
    </source>
</evidence>
<dbReference type="EMBL" id="BOOA01000066">
    <property type="protein sequence ID" value="GIH27904.1"/>
    <property type="molecule type" value="Genomic_DNA"/>
</dbReference>
<evidence type="ECO:0000313" key="4">
    <source>
        <dbReference type="Proteomes" id="UP000640052"/>
    </source>
</evidence>
<organism evidence="3 4">
    <name type="scientific">Acrocarpospora phusangensis</name>
    <dbReference type="NCBI Taxonomy" id="1070424"/>
    <lineage>
        <taxon>Bacteria</taxon>
        <taxon>Bacillati</taxon>
        <taxon>Actinomycetota</taxon>
        <taxon>Actinomycetes</taxon>
        <taxon>Streptosporangiales</taxon>
        <taxon>Streptosporangiaceae</taxon>
        <taxon>Acrocarpospora</taxon>
    </lineage>
</organism>
<proteinExistence type="predicted"/>
<reference evidence="3" key="1">
    <citation type="submission" date="2021-01" db="EMBL/GenBank/DDBJ databases">
        <title>Whole genome shotgun sequence of Acrocarpospora phusangensis NBRC 108782.</title>
        <authorList>
            <person name="Komaki H."/>
            <person name="Tamura T."/>
        </authorList>
    </citation>
    <scope>NUCLEOTIDE SEQUENCE</scope>
    <source>
        <strain evidence="3">NBRC 108782</strain>
    </source>
</reference>
<name>A0A919UNG9_9ACTN</name>
<dbReference type="CDD" id="cd16386">
    <property type="entry name" value="TcpC_N"/>
    <property type="match status" value="1"/>
</dbReference>
<gene>
    <name evidence="3" type="ORF">Aph01nite_62140</name>
</gene>
<dbReference type="Gene3D" id="3.10.450.540">
    <property type="match status" value="2"/>
</dbReference>